<dbReference type="Gene3D" id="1.10.10.10">
    <property type="entry name" value="Winged helix-like DNA-binding domain superfamily/Winged helix DNA-binding domain"/>
    <property type="match status" value="1"/>
</dbReference>
<dbReference type="Ensembl" id="ENSCMIT00000021236.1">
    <property type="protein sequence ID" value="ENSCMIP00000020854.1"/>
    <property type="gene ID" value="ENSCMIG00000009580.1"/>
</dbReference>
<dbReference type="InterPro" id="IPR024642">
    <property type="entry name" value="SUZ-C"/>
</dbReference>
<keyword evidence="2 4" id="KW-0694">RNA-binding</keyword>
<evidence type="ECO:0000259" key="7">
    <source>
        <dbReference type="PROSITE" id="PS51938"/>
    </source>
</evidence>
<evidence type="ECO:0000256" key="1">
    <source>
        <dbReference type="ARBA" id="ARBA00004123"/>
    </source>
</evidence>
<feature type="domain" description="HTH La-type RNA-binding" evidence="6">
    <location>
        <begin position="69"/>
        <end position="160"/>
    </location>
</feature>
<dbReference type="GO" id="GO:1990904">
    <property type="term" value="C:ribonucleoprotein complex"/>
    <property type="evidence" value="ECO:0007669"/>
    <property type="project" value="InterPro"/>
</dbReference>
<dbReference type="PANTHER" id="PTHR22792:SF61">
    <property type="entry name" value="LA RIBONUCLEOPROTEIN DOMAIN FAMILY MEMBER 6"/>
    <property type="match status" value="1"/>
</dbReference>
<accession>A0A4W3IJ18</accession>
<feature type="compositionally biased region" description="Polar residues" evidence="5">
    <location>
        <begin position="336"/>
        <end position="348"/>
    </location>
</feature>
<reference evidence="9" key="1">
    <citation type="journal article" date="2006" name="Science">
        <title>Ancient noncoding elements conserved in the human genome.</title>
        <authorList>
            <person name="Venkatesh B."/>
            <person name="Kirkness E.F."/>
            <person name="Loh Y.H."/>
            <person name="Halpern A.L."/>
            <person name="Lee A.P."/>
            <person name="Johnson J."/>
            <person name="Dandona N."/>
            <person name="Viswanathan L.D."/>
            <person name="Tay A."/>
            <person name="Venter J.C."/>
            <person name="Strausberg R.L."/>
            <person name="Brenner S."/>
        </authorList>
    </citation>
    <scope>NUCLEOTIDE SEQUENCE [LARGE SCALE GENOMIC DNA]</scope>
</reference>
<dbReference type="InterPro" id="IPR036390">
    <property type="entry name" value="WH_DNA-bd_sf"/>
</dbReference>
<reference evidence="9" key="2">
    <citation type="journal article" date="2007" name="PLoS Biol.">
        <title>Survey sequencing and comparative analysis of the elephant shark (Callorhinchus milii) genome.</title>
        <authorList>
            <person name="Venkatesh B."/>
            <person name="Kirkness E.F."/>
            <person name="Loh Y.H."/>
            <person name="Halpern A.L."/>
            <person name="Lee A.P."/>
            <person name="Johnson J."/>
            <person name="Dandona N."/>
            <person name="Viswanathan L.D."/>
            <person name="Tay A."/>
            <person name="Venter J.C."/>
            <person name="Strausberg R.L."/>
            <person name="Brenner S."/>
        </authorList>
    </citation>
    <scope>NUCLEOTIDE SEQUENCE [LARGE SCALE GENOMIC DNA]</scope>
</reference>
<feature type="compositionally biased region" description="Low complexity" evidence="5">
    <location>
        <begin position="43"/>
        <end position="56"/>
    </location>
</feature>
<dbReference type="CDD" id="cd08033">
    <property type="entry name" value="LARP_6"/>
    <property type="match status" value="1"/>
</dbReference>
<feature type="region of interest" description="Disordered" evidence="5">
    <location>
        <begin position="336"/>
        <end position="387"/>
    </location>
</feature>
<dbReference type="GO" id="GO:0006396">
    <property type="term" value="P:RNA processing"/>
    <property type="evidence" value="ECO:0007669"/>
    <property type="project" value="InterPro"/>
</dbReference>
<evidence type="ECO:0000256" key="4">
    <source>
        <dbReference type="PROSITE-ProRule" id="PRU00332"/>
    </source>
</evidence>
<dbReference type="FunFam" id="1.10.10.10:FF:000158">
    <property type="entry name" value="La ribonucleoprotein domain family member 7"/>
    <property type="match status" value="1"/>
</dbReference>
<proteinExistence type="predicted"/>
<dbReference type="STRING" id="7868.ENSCMIP00000020854"/>
<evidence type="ECO:0000256" key="5">
    <source>
        <dbReference type="SAM" id="MobiDB-lite"/>
    </source>
</evidence>
<reference evidence="8" key="5">
    <citation type="submission" date="2025-09" db="UniProtKB">
        <authorList>
            <consortium name="Ensembl"/>
        </authorList>
    </citation>
    <scope>IDENTIFICATION</scope>
</reference>
<dbReference type="InterPro" id="IPR045180">
    <property type="entry name" value="La_dom_prot"/>
</dbReference>
<evidence type="ECO:0000256" key="2">
    <source>
        <dbReference type="ARBA" id="ARBA00022884"/>
    </source>
</evidence>
<dbReference type="InterPro" id="IPR002344">
    <property type="entry name" value="Lupus_La"/>
</dbReference>
<protein>
    <submittedName>
        <fullName evidence="8">La-related protein 6-like</fullName>
    </submittedName>
</protein>
<dbReference type="GO" id="GO:0003729">
    <property type="term" value="F:mRNA binding"/>
    <property type="evidence" value="ECO:0007669"/>
    <property type="project" value="TreeGrafter"/>
</dbReference>
<dbReference type="PRINTS" id="PR00302">
    <property type="entry name" value="LUPUSLA"/>
</dbReference>
<dbReference type="AlphaFoldDB" id="A0A4W3IJ18"/>
<feature type="region of interest" description="Disordered" evidence="5">
    <location>
        <begin position="1"/>
        <end position="67"/>
    </location>
</feature>
<feature type="domain" description="SUZ-C" evidence="7">
    <location>
        <begin position="410"/>
        <end position="471"/>
    </location>
</feature>
<dbReference type="InParanoid" id="A0A4W3IJ18"/>
<comment type="subcellular location">
    <subcellularLocation>
        <location evidence="1">Nucleus</location>
    </subcellularLocation>
</comment>
<dbReference type="PANTHER" id="PTHR22792">
    <property type="entry name" value="LUPUS LA PROTEIN-RELATED"/>
    <property type="match status" value="1"/>
</dbReference>
<dbReference type="SMART" id="SM00715">
    <property type="entry name" value="LA"/>
    <property type="match status" value="1"/>
</dbReference>
<organism evidence="8 9">
    <name type="scientific">Callorhinchus milii</name>
    <name type="common">Ghost shark</name>
    <dbReference type="NCBI Taxonomy" id="7868"/>
    <lineage>
        <taxon>Eukaryota</taxon>
        <taxon>Metazoa</taxon>
        <taxon>Chordata</taxon>
        <taxon>Craniata</taxon>
        <taxon>Vertebrata</taxon>
        <taxon>Chondrichthyes</taxon>
        <taxon>Holocephali</taxon>
        <taxon>Chimaeriformes</taxon>
        <taxon>Callorhinchidae</taxon>
        <taxon>Callorhinchus</taxon>
    </lineage>
</organism>
<dbReference type="PROSITE" id="PS50961">
    <property type="entry name" value="HTH_LA"/>
    <property type="match status" value="1"/>
</dbReference>
<dbReference type="Pfam" id="PF05383">
    <property type="entry name" value="La"/>
    <property type="match status" value="1"/>
</dbReference>
<evidence type="ECO:0000313" key="8">
    <source>
        <dbReference type="Ensembl" id="ENSCMIP00000020854.1"/>
    </source>
</evidence>
<keyword evidence="3" id="KW-0539">Nucleus</keyword>
<evidence type="ECO:0000256" key="3">
    <source>
        <dbReference type="ARBA" id="ARBA00023242"/>
    </source>
</evidence>
<reference evidence="9" key="3">
    <citation type="journal article" date="2014" name="Nature">
        <title>Elephant shark genome provides unique insights into gnathostome evolution.</title>
        <authorList>
            <consortium name="International Elephant Shark Genome Sequencing Consortium"/>
            <person name="Venkatesh B."/>
            <person name="Lee A.P."/>
            <person name="Ravi V."/>
            <person name="Maurya A.K."/>
            <person name="Lian M.M."/>
            <person name="Swann J.B."/>
            <person name="Ohta Y."/>
            <person name="Flajnik M.F."/>
            <person name="Sutoh Y."/>
            <person name="Kasahara M."/>
            <person name="Hoon S."/>
            <person name="Gangu V."/>
            <person name="Roy S.W."/>
            <person name="Irimia M."/>
            <person name="Korzh V."/>
            <person name="Kondrychyn I."/>
            <person name="Lim Z.W."/>
            <person name="Tay B.H."/>
            <person name="Tohari S."/>
            <person name="Kong K.W."/>
            <person name="Ho S."/>
            <person name="Lorente-Galdos B."/>
            <person name="Quilez J."/>
            <person name="Marques-Bonet T."/>
            <person name="Raney B.J."/>
            <person name="Ingham P.W."/>
            <person name="Tay A."/>
            <person name="Hillier L.W."/>
            <person name="Minx P."/>
            <person name="Boehm T."/>
            <person name="Wilson R.K."/>
            <person name="Brenner S."/>
            <person name="Warren W.C."/>
        </authorList>
    </citation>
    <scope>NUCLEOTIDE SEQUENCE [LARGE SCALE GENOMIC DNA]</scope>
</reference>
<feature type="compositionally biased region" description="Polar residues" evidence="5">
    <location>
        <begin position="1"/>
        <end position="18"/>
    </location>
</feature>
<dbReference type="OMA" id="VKRNKMG"/>
<keyword evidence="9" id="KW-1185">Reference proteome</keyword>
<dbReference type="GeneTree" id="ENSGT00940000166580"/>
<dbReference type="InterPro" id="IPR006630">
    <property type="entry name" value="La_HTH"/>
</dbReference>
<reference evidence="8" key="4">
    <citation type="submission" date="2025-08" db="UniProtKB">
        <authorList>
            <consortium name="Ensembl"/>
        </authorList>
    </citation>
    <scope>IDENTIFICATION</scope>
</reference>
<dbReference type="InterPro" id="IPR036388">
    <property type="entry name" value="WH-like_DNA-bd_sf"/>
</dbReference>
<evidence type="ECO:0000313" key="9">
    <source>
        <dbReference type="Proteomes" id="UP000314986"/>
    </source>
</evidence>
<sequence>MSLSSPALQLGSPASRSSPVEVRGDGRPPRFRRRVSSAETEDIQSNSDQQNSYDQNETNDDSLEYNEWIPPESSTIQKIISQIEFYLSDDNLAVDSFLLKHMKRNKMGYISIKLLTSFKKVKCLTKDWKVTSYALNHSKLLEVNQEGTKVRRKNAIPEALLAVSPSKRVLAWNLHKAASEGDGPTQNQSNVMETAMKIFAAFGAISFVRVLQPGREIPAELKKYTFKYPEVGTKVCVLVEYECYEGAKNAYEELGQKRCRKGEDLKVVILTGRGTKKIQADHSELEDLKPKKPSRRLTKIERLQYAVEETAIYSSSESDGAGSPASVQRYLQSKLSDSYNSTPSPSTACSSHSWSDHHCSPGGSRRSLGAHNPSPLTTDLVGPGIWSSPGTSPEFTRKFHDYSSDSGNCSGCSPWVHRRRMAAGHATALETGQTPFRLSMGKKPPNSIGLPPGVARLPIGPDGTRGFYNSIGRGRVVLRH</sequence>
<evidence type="ECO:0000259" key="6">
    <source>
        <dbReference type="PROSITE" id="PS50961"/>
    </source>
</evidence>
<dbReference type="PROSITE" id="PS51938">
    <property type="entry name" value="SUZ_C"/>
    <property type="match status" value="1"/>
</dbReference>
<dbReference type="Proteomes" id="UP000314986">
    <property type="component" value="Unassembled WGS sequence"/>
</dbReference>
<dbReference type="SUPFAM" id="SSF46785">
    <property type="entry name" value="Winged helix' DNA-binding domain"/>
    <property type="match status" value="1"/>
</dbReference>
<name>A0A4W3IJ18_CALMI</name>
<dbReference type="GO" id="GO:0005634">
    <property type="term" value="C:nucleus"/>
    <property type="evidence" value="ECO:0007669"/>
    <property type="project" value="UniProtKB-SubCell"/>
</dbReference>